<name>A0AA88UHI9_9ASTE</name>
<dbReference type="PANTHER" id="PTHR23155:SF1185">
    <property type="entry name" value="DISEASE RESISTANCE RPP8-LIKE PROTEIN 3-RELATED"/>
    <property type="match status" value="1"/>
</dbReference>
<evidence type="ECO:0000256" key="3">
    <source>
        <dbReference type="ARBA" id="ARBA00022737"/>
    </source>
</evidence>
<feature type="domain" description="Disease resistance protein winged helix" evidence="7">
    <location>
        <begin position="39"/>
        <end position="115"/>
    </location>
</feature>
<feature type="non-terminal residue" evidence="8">
    <location>
        <position position="1"/>
    </location>
</feature>
<evidence type="ECO:0000256" key="5">
    <source>
        <dbReference type="ARBA" id="ARBA00022821"/>
    </source>
</evidence>
<evidence type="ECO:0000256" key="6">
    <source>
        <dbReference type="ARBA" id="ARBA00022840"/>
    </source>
</evidence>
<dbReference type="FunFam" id="1.10.10.10:FF:000322">
    <property type="entry name" value="Probable disease resistance protein At1g63360"/>
    <property type="match status" value="1"/>
</dbReference>
<dbReference type="InterPro" id="IPR036388">
    <property type="entry name" value="WH-like_DNA-bd_sf"/>
</dbReference>
<dbReference type="InterPro" id="IPR058922">
    <property type="entry name" value="WHD_DRP"/>
</dbReference>
<gene>
    <name evidence="8" type="ORF">RJ640_010473</name>
</gene>
<keyword evidence="9" id="KW-1185">Reference proteome</keyword>
<keyword evidence="4" id="KW-0547">Nucleotide-binding</keyword>
<dbReference type="GO" id="GO:0098542">
    <property type="term" value="P:defense response to other organism"/>
    <property type="evidence" value="ECO:0007669"/>
    <property type="project" value="TreeGrafter"/>
</dbReference>
<evidence type="ECO:0000313" key="9">
    <source>
        <dbReference type="Proteomes" id="UP001187471"/>
    </source>
</evidence>
<dbReference type="EMBL" id="JAVXUO010001184">
    <property type="protein sequence ID" value="KAK2985184.1"/>
    <property type="molecule type" value="Genomic_DNA"/>
</dbReference>
<reference evidence="8" key="1">
    <citation type="submission" date="2022-12" db="EMBL/GenBank/DDBJ databases">
        <title>Draft genome assemblies for two species of Escallonia (Escalloniales).</title>
        <authorList>
            <person name="Chanderbali A."/>
            <person name="Dervinis C."/>
            <person name="Anghel I."/>
            <person name="Soltis D."/>
            <person name="Soltis P."/>
            <person name="Zapata F."/>
        </authorList>
    </citation>
    <scope>NUCLEOTIDE SEQUENCE</scope>
    <source>
        <strain evidence="8">UCBG92.1500</strain>
        <tissue evidence="8">Leaf</tissue>
    </source>
</reference>
<sequence>MSGDGMGEEHHDGVSCVLLLSYNGLPYQLKSCFIYLGKFQEDSEIEAEKLYQLWMAEGMVLSEDQREGETLIDVAERYFAKMVNKCMINVSFEDEESSFRRFKSCRLHDVMRDLCLIKARKEDFFVTIDFQRRIHSPEPSTSVSNTRRLFIYHSEKDIGSKHGVIDKDTSRRLRTCLTFFIAQWKYKRRIRVVKSHPKMIINYLRSFNSNNLGFSSLTTCECDFSSAEGSAT</sequence>
<organism evidence="8 9">
    <name type="scientific">Escallonia rubra</name>
    <dbReference type="NCBI Taxonomy" id="112253"/>
    <lineage>
        <taxon>Eukaryota</taxon>
        <taxon>Viridiplantae</taxon>
        <taxon>Streptophyta</taxon>
        <taxon>Embryophyta</taxon>
        <taxon>Tracheophyta</taxon>
        <taxon>Spermatophyta</taxon>
        <taxon>Magnoliopsida</taxon>
        <taxon>eudicotyledons</taxon>
        <taxon>Gunneridae</taxon>
        <taxon>Pentapetalae</taxon>
        <taxon>asterids</taxon>
        <taxon>campanulids</taxon>
        <taxon>Escalloniales</taxon>
        <taxon>Escalloniaceae</taxon>
        <taxon>Escallonia</taxon>
    </lineage>
</organism>
<dbReference type="AlphaFoldDB" id="A0AA88UHI9"/>
<keyword evidence="6" id="KW-0067">ATP-binding</keyword>
<evidence type="ECO:0000256" key="1">
    <source>
        <dbReference type="ARBA" id="ARBA00008894"/>
    </source>
</evidence>
<evidence type="ECO:0000313" key="8">
    <source>
        <dbReference type="EMBL" id="KAK2985184.1"/>
    </source>
</evidence>
<evidence type="ECO:0000256" key="2">
    <source>
        <dbReference type="ARBA" id="ARBA00022614"/>
    </source>
</evidence>
<protein>
    <recommendedName>
        <fullName evidence="7">Disease resistance protein winged helix domain-containing protein</fullName>
    </recommendedName>
</protein>
<dbReference type="GO" id="GO:0005524">
    <property type="term" value="F:ATP binding"/>
    <property type="evidence" value="ECO:0007669"/>
    <property type="project" value="UniProtKB-KW"/>
</dbReference>
<comment type="caution">
    <text evidence="8">The sequence shown here is derived from an EMBL/GenBank/DDBJ whole genome shotgun (WGS) entry which is preliminary data.</text>
</comment>
<accession>A0AA88UHI9</accession>
<proteinExistence type="inferred from homology"/>
<keyword evidence="5" id="KW-0611">Plant defense</keyword>
<dbReference type="InterPro" id="IPR044974">
    <property type="entry name" value="Disease_R_plants"/>
</dbReference>
<dbReference type="Proteomes" id="UP001187471">
    <property type="component" value="Unassembled WGS sequence"/>
</dbReference>
<keyword evidence="3" id="KW-0677">Repeat</keyword>
<evidence type="ECO:0000256" key="4">
    <source>
        <dbReference type="ARBA" id="ARBA00022741"/>
    </source>
</evidence>
<dbReference type="Pfam" id="PF23559">
    <property type="entry name" value="WHD_DRP"/>
    <property type="match status" value="1"/>
</dbReference>
<comment type="similarity">
    <text evidence="1">Belongs to the disease resistance NB-LRR family.</text>
</comment>
<dbReference type="PANTHER" id="PTHR23155">
    <property type="entry name" value="DISEASE RESISTANCE PROTEIN RP"/>
    <property type="match status" value="1"/>
</dbReference>
<dbReference type="Gene3D" id="1.10.10.10">
    <property type="entry name" value="Winged helix-like DNA-binding domain superfamily/Winged helix DNA-binding domain"/>
    <property type="match status" value="1"/>
</dbReference>
<evidence type="ECO:0000259" key="7">
    <source>
        <dbReference type="Pfam" id="PF23559"/>
    </source>
</evidence>
<keyword evidence="2" id="KW-0433">Leucine-rich repeat</keyword>